<dbReference type="GeneID" id="37011177"/>
<protein>
    <submittedName>
        <fullName evidence="1">Uncharacterized protein</fullName>
    </submittedName>
</protein>
<keyword evidence="2" id="KW-1185">Reference proteome</keyword>
<organism evidence="1 2">
    <name type="scientific">Pseudomicrostroma glucosiphilum</name>
    <dbReference type="NCBI Taxonomy" id="1684307"/>
    <lineage>
        <taxon>Eukaryota</taxon>
        <taxon>Fungi</taxon>
        <taxon>Dikarya</taxon>
        <taxon>Basidiomycota</taxon>
        <taxon>Ustilaginomycotina</taxon>
        <taxon>Exobasidiomycetes</taxon>
        <taxon>Microstromatales</taxon>
        <taxon>Microstromatales incertae sedis</taxon>
        <taxon>Pseudomicrostroma</taxon>
    </lineage>
</organism>
<reference evidence="1 2" key="1">
    <citation type="journal article" date="2018" name="Mol. Biol. Evol.">
        <title>Broad Genomic Sampling Reveals a Smut Pathogenic Ancestry of the Fungal Clade Ustilaginomycotina.</title>
        <authorList>
            <person name="Kijpornyongpan T."/>
            <person name="Mondo S.J."/>
            <person name="Barry K."/>
            <person name="Sandor L."/>
            <person name="Lee J."/>
            <person name="Lipzen A."/>
            <person name="Pangilinan J."/>
            <person name="LaButti K."/>
            <person name="Hainaut M."/>
            <person name="Henrissat B."/>
            <person name="Grigoriev I.V."/>
            <person name="Spatafora J.W."/>
            <person name="Aime M.C."/>
        </authorList>
    </citation>
    <scope>NUCLEOTIDE SEQUENCE [LARGE SCALE GENOMIC DNA]</scope>
    <source>
        <strain evidence="1 2">MCA 4718</strain>
    </source>
</reference>
<evidence type="ECO:0000313" key="1">
    <source>
        <dbReference type="EMBL" id="PWN22048.1"/>
    </source>
</evidence>
<sequence>MPWAYFATRSEGTLALSRSVWSPLLTSTIPTSYSTLPIILPNEQNTLGLPLPRLAKGQVRIYSSYKISTTAGCLRLSHECCSVYFSHPQACQACEPPTSIRAREDTSVPRSSPAIIPNSSTAAVRANHFAEEVPIRRTEEHLLLLYCCCCCCKLIPHCRTTGFELEYPVRRRKI</sequence>
<dbReference type="EMBL" id="KZ819324">
    <property type="protein sequence ID" value="PWN22048.1"/>
    <property type="molecule type" value="Genomic_DNA"/>
</dbReference>
<dbReference type="Proteomes" id="UP000245942">
    <property type="component" value="Unassembled WGS sequence"/>
</dbReference>
<dbReference type="RefSeq" id="XP_025349208.1">
    <property type="nucleotide sequence ID" value="XM_025489443.1"/>
</dbReference>
<dbReference type="AlphaFoldDB" id="A0A316UB17"/>
<evidence type="ECO:0000313" key="2">
    <source>
        <dbReference type="Proteomes" id="UP000245942"/>
    </source>
</evidence>
<proteinExistence type="predicted"/>
<accession>A0A316UB17</accession>
<name>A0A316UB17_9BASI</name>
<gene>
    <name evidence="1" type="ORF">BCV69DRAFT_163076</name>
</gene>